<comment type="caution">
    <text evidence="1">The sequence shown here is derived from an EMBL/GenBank/DDBJ whole genome shotgun (WGS) entry which is preliminary data.</text>
</comment>
<evidence type="ECO:0000313" key="1">
    <source>
        <dbReference type="EMBL" id="RLV76950.1"/>
    </source>
</evidence>
<accession>A0A0A0NTR2</accession>
<organism evidence="1 2">
    <name type="scientific">Streptomyces rapamycinicus (strain ATCC 29253 / DSM 41530 / NRRL 5491 / AYB-994)</name>
    <name type="common">Streptomyces hygroscopicus (strain ATCC 29253)</name>
    <dbReference type="NCBI Taxonomy" id="1343740"/>
    <lineage>
        <taxon>Bacteria</taxon>
        <taxon>Bacillati</taxon>
        <taxon>Actinomycetota</taxon>
        <taxon>Actinomycetes</taxon>
        <taxon>Kitasatosporales</taxon>
        <taxon>Streptomycetaceae</taxon>
        <taxon>Streptomyces</taxon>
        <taxon>Streptomyces violaceusniger group</taxon>
    </lineage>
</organism>
<dbReference type="STRING" id="1343740.M271_42440"/>
<dbReference type="EMBL" id="QYCY01000001">
    <property type="protein sequence ID" value="RLV76950.1"/>
    <property type="molecule type" value="Genomic_DNA"/>
</dbReference>
<proteinExistence type="predicted"/>
<protein>
    <submittedName>
        <fullName evidence="1">Shikimate dehydrogenase</fullName>
    </submittedName>
</protein>
<gene>
    <name evidence="1" type="ORF">D3C57_101235</name>
</gene>
<dbReference type="KEGG" id="src:M271_42440"/>
<reference evidence="1 2" key="1">
    <citation type="journal article" date="2018" name="J. Biol. Chem.">
        <title>Discovery of the actinoplanic acid pathway in Streptomyces rapamycinicus reveals a genetically conserved synergism with rapamycin.</title>
        <authorList>
            <person name="Mrak P."/>
            <person name="Krastel P."/>
            <person name="Pivk Lukancic P."/>
            <person name="Tao J."/>
            <person name="Pistorius D."/>
            <person name="Moore C.M."/>
        </authorList>
    </citation>
    <scope>NUCLEOTIDE SEQUENCE [LARGE SCALE GENOMIC DNA]</scope>
    <source>
        <strain evidence="1 2">NRRL 5491</strain>
    </source>
</reference>
<name>A0A0A0NTR2_STRRN</name>
<sequence>MPRTYHAAARPTMYFIGVTTTKSSIMKVFPAWARELNLDAVIEGIDLPLDDTPEHYREVVDFIKHDPHSLGALVTTHKLNLYKAAHELFDGVGHETELLDEVSSVSKRGDQLWGHAMDPVTSGLALEAIVPDGYWSRTGGELLLLGAGGSSLALTLYLHNRQAAGGDVPSRIVVTNRREARLREMRTVHERLGFTIPVDYRLAPEPSDNDAQLRTLSPGSVVVNATGLGKDRPGSPLTDAARFPADAIAWDFNYRGDLVFLDQARARRDASGPSVVDGWLYFIHGWTRVIAEVFHIDIPTHGPVFERLSRIARDVTKEHA</sequence>
<dbReference type="InterPro" id="IPR036291">
    <property type="entry name" value="NAD(P)-bd_dom_sf"/>
</dbReference>
<dbReference type="eggNOG" id="COG0169">
    <property type="taxonomic scope" value="Bacteria"/>
</dbReference>
<dbReference type="Gene3D" id="3.40.50.720">
    <property type="entry name" value="NAD(P)-binding Rossmann-like Domain"/>
    <property type="match status" value="1"/>
</dbReference>
<evidence type="ECO:0000313" key="2">
    <source>
        <dbReference type="Proteomes" id="UP000281594"/>
    </source>
</evidence>
<dbReference type="Proteomes" id="UP000281594">
    <property type="component" value="Unassembled WGS sequence"/>
</dbReference>
<dbReference type="HOGENOM" id="CLU_876202_0_0_11"/>
<dbReference type="RefSeq" id="WP_020873345.1">
    <property type="nucleotide sequence ID" value="NC_022785.1"/>
</dbReference>
<dbReference type="SUPFAM" id="SSF51735">
    <property type="entry name" value="NAD(P)-binding Rossmann-fold domains"/>
    <property type="match status" value="1"/>
</dbReference>
<dbReference type="AlphaFoldDB" id="A0A0A0NTR2"/>